<evidence type="ECO:0000256" key="2">
    <source>
        <dbReference type="ARBA" id="ARBA00010718"/>
    </source>
</evidence>
<keyword evidence="6" id="KW-0325">Glycoprotein</keyword>
<dbReference type="Proteomes" id="UP000245119">
    <property type="component" value="Linkage Group LG5"/>
</dbReference>
<dbReference type="EMBL" id="PZQS01000005">
    <property type="protein sequence ID" value="PVD29982.1"/>
    <property type="molecule type" value="Genomic_DNA"/>
</dbReference>
<reference evidence="12 13" key="1">
    <citation type="submission" date="2018-04" db="EMBL/GenBank/DDBJ databases">
        <title>The genome of golden apple snail Pomacea canaliculata provides insight into stress tolerance and invasive adaptation.</title>
        <authorList>
            <person name="Liu C."/>
            <person name="Liu B."/>
            <person name="Ren Y."/>
            <person name="Zhang Y."/>
            <person name="Wang H."/>
            <person name="Li S."/>
            <person name="Jiang F."/>
            <person name="Yin L."/>
            <person name="Zhang G."/>
            <person name="Qian W."/>
            <person name="Fan W."/>
        </authorList>
    </citation>
    <scope>NUCLEOTIDE SEQUENCE [LARGE SCALE GENOMIC DNA]</scope>
    <source>
        <strain evidence="12">SZHN2017</strain>
        <tissue evidence="12">Muscle</tissue>
    </source>
</reference>
<dbReference type="Pfam" id="PF00194">
    <property type="entry name" value="Carb_anhydrase"/>
    <property type="match status" value="1"/>
</dbReference>
<evidence type="ECO:0000256" key="10">
    <source>
        <dbReference type="SAM" id="MobiDB-lite"/>
    </source>
</evidence>
<evidence type="ECO:0000256" key="9">
    <source>
        <dbReference type="RuleBase" id="RU367011"/>
    </source>
</evidence>
<evidence type="ECO:0000313" key="13">
    <source>
        <dbReference type="Proteomes" id="UP000245119"/>
    </source>
</evidence>
<dbReference type="CDD" id="cd00326">
    <property type="entry name" value="alpha_CA"/>
    <property type="match status" value="1"/>
</dbReference>
<evidence type="ECO:0000256" key="1">
    <source>
        <dbReference type="ARBA" id="ARBA00002904"/>
    </source>
</evidence>
<evidence type="ECO:0000256" key="6">
    <source>
        <dbReference type="ARBA" id="ARBA00023180"/>
    </source>
</evidence>
<dbReference type="EC" id="4.2.1.1" evidence="3 9"/>
<dbReference type="GO" id="GO:0008270">
    <property type="term" value="F:zinc ion binding"/>
    <property type="evidence" value="ECO:0007669"/>
    <property type="project" value="UniProtKB-UniRule"/>
</dbReference>
<dbReference type="SUPFAM" id="SSF51069">
    <property type="entry name" value="Carbonic anhydrase"/>
    <property type="match status" value="1"/>
</dbReference>
<dbReference type="InterPro" id="IPR036398">
    <property type="entry name" value="CA_dom_sf"/>
</dbReference>
<evidence type="ECO:0000256" key="4">
    <source>
        <dbReference type="ARBA" id="ARBA00022723"/>
    </source>
</evidence>
<gene>
    <name evidence="12" type="ORF">C0Q70_09243</name>
</gene>
<evidence type="ECO:0000259" key="11">
    <source>
        <dbReference type="PROSITE" id="PS51144"/>
    </source>
</evidence>
<accession>A0A2T7P986</accession>
<dbReference type="SMART" id="SM01057">
    <property type="entry name" value="Carb_anhydrase"/>
    <property type="match status" value="1"/>
</dbReference>
<dbReference type="GO" id="GO:0004089">
    <property type="term" value="F:carbonate dehydratase activity"/>
    <property type="evidence" value="ECO:0007669"/>
    <property type="project" value="UniProtKB-UniRule"/>
</dbReference>
<dbReference type="PROSITE" id="PS00162">
    <property type="entry name" value="ALPHA_CA_1"/>
    <property type="match status" value="1"/>
</dbReference>
<dbReference type="Gene3D" id="3.10.200.10">
    <property type="entry name" value="Alpha carbonic anhydrase"/>
    <property type="match status" value="1"/>
</dbReference>
<name>A0A2T7P986_POMCA</name>
<evidence type="ECO:0000313" key="12">
    <source>
        <dbReference type="EMBL" id="PVD29982.1"/>
    </source>
</evidence>
<comment type="catalytic activity">
    <reaction evidence="8 9">
        <text>hydrogencarbonate + H(+) = CO2 + H2O</text>
        <dbReference type="Rhea" id="RHEA:10748"/>
        <dbReference type="ChEBI" id="CHEBI:15377"/>
        <dbReference type="ChEBI" id="CHEBI:15378"/>
        <dbReference type="ChEBI" id="CHEBI:16526"/>
        <dbReference type="ChEBI" id="CHEBI:17544"/>
        <dbReference type="EC" id="4.2.1.1"/>
    </reaction>
</comment>
<dbReference type="AlphaFoldDB" id="A0A2T7P986"/>
<dbReference type="InterPro" id="IPR018338">
    <property type="entry name" value="Carbonic_anhydrase_a-class_CS"/>
</dbReference>
<dbReference type="PANTHER" id="PTHR18952:SF265">
    <property type="entry name" value="CARBONIC ANHYDRASE"/>
    <property type="match status" value="1"/>
</dbReference>
<evidence type="ECO:0000256" key="7">
    <source>
        <dbReference type="ARBA" id="ARBA00023239"/>
    </source>
</evidence>
<dbReference type="PROSITE" id="PS51144">
    <property type="entry name" value="ALPHA_CA_2"/>
    <property type="match status" value="1"/>
</dbReference>
<evidence type="ECO:0000256" key="8">
    <source>
        <dbReference type="ARBA" id="ARBA00048348"/>
    </source>
</evidence>
<dbReference type="STRING" id="400727.A0A2T7P986"/>
<organism evidence="12 13">
    <name type="scientific">Pomacea canaliculata</name>
    <name type="common">Golden apple snail</name>
    <dbReference type="NCBI Taxonomy" id="400727"/>
    <lineage>
        <taxon>Eukaryota</taxon>
        <taxon>Metazoa</taxon>
        <taxon>Spiralia</taxon>
        <taxon>Lophotrochozoa</taxon>
        <taxon>Mollusca</taxon>
        <taxon>Gastropoda</taxon>
        <taxon>Caenogastropoda</taxon>
        <taxon>Architaenioglossa</taxon>
        <taxon>Ampullarioidea</taxon>
        <taxon>Ampullariidae</taxon>
        <taxon>Pomacea</taxon>
    </lineage>
</organism>
<proteinExistence type="inferred from homology"/>
<keyword evidence="4 9" id="KW-0479">Metal-binding</keyword>
<evidence type="ECO:0000256" key="3">
    <source>
        <dbReference type="ARBA" id="ARBA00012925"/>
    </source>
</evidence>
<sequence length="256" mass="28808">MFESCHGQRQSPINVDTRQVALDRSLTDFTFSNFHTVRGVRIRMTNDGRTVKVVYENGNLSLHSSGLAGDSEYRVADLHFHWGSTDDVGSEHTIDGRAFPMEMHVVSWKTAYQSFETAMAHPDGLAVLAFLFEIQGSDNPSLTPLITELSSIRYPGLVLSPDNDEDMRAFPLTNIIPTTSKYYRYEGGLTTPPCSEVVEWAVFNDTIKISKNQMSAFRNLKSSGRDSMGRHKPLVDNFRPVQPSSHRKVRASFEPF</sequence>
<comment type="caution">
    <text evidence="12">The sequence shown here is derived from an EMBL/GenBank/DDBJ whole genome shotgun (WGS) entry which is preliminary data.</text>
</comment>
<feature type="domain" description="Alpha-carbonic anhydrase" evidence="11">
    <location>
        <begin position="1"/>
        <end position="253"/>
    </location>
</feature>
<comment type="similarity">
    <text evidence="2 9">Belongs to the alpha-carbonic anhydrase family.</text>
</comment>
<evidence type="ECO:0000256" key="5">
    <source>
        <dbReference type="ARBA" id="ARBA00022833"/>
    </source>
</evidence>
<comment type="function">
    <text evidence="1 9">Reversible hydration of carbon dioxide.</text>
</comment>
<keyword evidence="5 9" id="KW-0862">Zinc</keyword>
<dbReference type="InterPro" id="IPR001148">
    <property type="entry name" value="CA_dom"/>
</dbReference>
<comment type="cofactor">
    <cofactor evidence="9">
        <name>Zn(2+)</name>
        <dbReference type="ChEBI" id="CHEBI:29105"/>
    </cofactor>
</comment>
<feature type="region of interest" description="Disordered" evidence="10">
    <location>
        <begin position="222"/>
        <end position="256"/>
    </location>
</feature>
<keyword evidence="7 9" id="KW-0456">Lyase</keyword>
<dbReference type="OrthoDB" id="429145at2759"/>
<dbReference type="FunFam" id="3.10.200.10:FF:000003">
    <property type="entry name" value="Carbonic anhydrase 12"/>
    <property type="match status" value="1"/>
</dbReference>
<dbReference type="PANTHER" id="PTHR18952">
    <property type="entry name" value="CARBONIC ANHYDRASE"/>
    <property type="match status" value="1"/>
</dbReference>
<dbReference type="InterPro" id="IPR023561">
    <property type="entry name" value="Carbonic_anhydrase_a-class"/>
</dbReference>
<protein>
    <recommendedName>
        <fullName evidence="3 9">Carbonic anhydrase</fullName>
        <ecNumber evidence="3 9">4.2.1.1</ecNumber>
    </recommendedName>
</protein>
<keyword evidence="13" id="KW-1185">Reference proteome</keyword>